<dbReference type="PANTHER" id="PTHR30329:SF21">
    <property type="entry name" value="LIPOPROTEIN YIAD-RELATED"/>
    <property type="match status" value="1"/>
</dbReference>
<dbReference type="PRINTS" id="PR01021">
    <property type="entry name" value="OMPADOMAIN"/>
</dbReference>
<dbReference type="Pfam" id="PF05048">
    <property type="entry name" value="NosD"/>
    <property type="match status" value="1"/>
</dbReference>
<evidence type="ECO:0000256" key="1">
    <source>
        <dbReference type="ARBA" id="ARBA00004442"/>
    </source>
</evidence>
<comment type="caution">
    <text evidence="6">The sequence shown here is derived from an EMBL/GenBank/DDBJ whole genome shotgun (WGS) entry which is preliminary data.</text>
</comment>
<dbReference type="SUPFAM" id="SSF103088">
    <property type="entry name" value="OmpA-like"/>
    <property type="match status" value="1"/>
</dbReference>
<dbReference type="InterPro" id="IPR007742">
    <property type="entry name" value="NosD_dom"/>
</dbReference>
<dbReference type="InterPro" id="IPR006664">
    <property type="entry name" value="OMP_bac"/>
</dbReference>
<name>A0ABR8CHW1_9CYAN</name>
<dbReference type="Gene3D" id="2.160.20.10">
    <property type="entry name" value="Single-stranded right-handed beta-helix, Pectin lyase-like"/>
    <property type="match status" value="1"/>
</dbReference>
<dbReference type="RefSeq" id="WP_190581675.1">
    <property type="nucleotide sequence ID" value="NZ_CAWPQU010000051.1"/>
</dbReference>
<dbReference type="InterPro" id="IPR006665">
    <property type="entry name" value="OmpA-like"/>
</dbReference>
<evidence type="ECO:0000313" key="7">
    <source>
        <dbReference type="Proteomes" id="UP000618445"/>
    </source>
</evidence>
<keyword evidence="7" id="KW-1185">Reference proteome</keyword>
<evidence type="ECO:0000256" key="3">
    <source>
        <dbReference type="ARBA" id="ARBA00023237"/>
    </source>
</evidence>
<dbReference type="EMBL" id="JACJQY010000055">
    <property type="protein sequence ID" value="MBD2319550.1"/>
    <property type="molecule type" value="Genomic_DNA"/>
</dbReference>
<organism evidence="6 7">
    <name type="scientific">Phormidium tenue FACHB-1050</name>
    <dbReference type="NCBI Taxonomy" id="2692857"/>
    <lineage>
        <taxon>Bacteria</taxon>
        <taxon>Bacillati</taxon>
        <taxon>Cyanobacteriota</taxon>
        <taxon>Cyanophyceae</taxon>
        <taxon>Oscillatoriophycideae</taxon>
        <taxon>Oscillatoriales</taxon>
        <taxon>Oscillatoriaceae</taxon>
        <taxon>Phormidium</taxon>
    </lineage>
</organism>
<reference evidence="6 7" key="1">
    <citation type="journal article" date="2020" name="ISME J.">
        <title>Comparative genomics reveals insights into cyanobacterial evolution and habitat adaptation.</title>
        <authorList>
            <person name="Chen M.Y."/>
            <person name="Teng W.K."/>
            <person name="Zhao L."/>
            <person name="Hu C.X."/>
            <person name="Zhou Y.K."/>
            <person name="Han B.P."/>
            <person name="Song L.R."/>
            <person name="Shu W.S."/>
        </authorList>
    </citation>
    <scope>NUCLEOTIDE SEQUENCE [LARGE SCALE GENOMIC DNA]</scope>
    <source>
        <strain evidence="6 7">FACHB-1050</strain>
    </source>
</reference>
<evidence type="ECO:0000313" key="6">
    <source>
        <dbReference type="EMBL" id="MBD2319550.1"/>
    </source>
</evidence>
<sequence length="715" mass="78011">MQKVTSQKLTATLISSIGLIGLSGIAIEMFRANDNLAIAQNTTQATSPSLLKYQITVNSDRDGDIQPDLELTLREAVAIANGSLTLERLSDTERSQVKPLVNQKGSQIGFNLPSDRTKILLSKALPDLSSPYLTIDGTTQAGYDPQSSFAQELAIPQPIVEISPTDGVEIFRGLTIVADGVTIKGLSIYGFNAIESVPTTTPSADIFISHQAPPPDTTQQQQPAKFSPFYDSNLPPQGVILEANWLGITPTGKMPKQPSSFGVYLFNSTDTLIRRNRIAYHEGSGIVTSVKATGTQILENAITSNGFDGLPHGIYLEGEIANLSIKGNILCANDGSGVYLFKPKGAIAIEDNRILFNDRSTNFAAIYLMGNDHRVTNNQIRNQRGAGVAIAAYPKSDRNLIRKNTFSALKGLSIDLISQRHVNTRDFITGDGINRPRDSHFRRVDTANGAINAPTFLATTFPMFSPNQVNIDGTADPDTEVDIYRVADKVDPNLPYGSLSEYLTTVKTDAKGKFAASLNNLQVGDTISAIATDPQYGTSEPAFNARIVNPDLSAPELANVDATIPACTTPPQIVQAPPPPDQPIVLSVPRQIHFALDRDAISPISAKILNRIADVLKQYPTIMITLEGHTDPRASDAYNRELGFRRSRAVRNYLMRQGIASERMTVRSLGETQRASQGNQVTDYARDRRVEIEFTDVRDVEIRFESQKEDLQLEN</sequence>
<keyword evidence="3" id="KW-0998">Cell outer membrane</keyword>
<dbReference type="Gene3D" id="3.30.1330.60">
    <property type="entry name" value="OmpA-like domain"/>
    <property type="match status" value="1"/>
</dbReference>
<proteinExistence type="predicted"/>
<dbReference type="InterPro" id="IPR011050">
    <property type="entry name" value="Pectin_lyase_fold/virulence"/>
</dbReference>
<dbReference type="SMART" id="SM00710">
    <property type="entry name" value="PbH1"/>
    <property type="match status" value="6"/>
</dbReference>
<comment type="subcellular location">
    <subcellularLocation>
        <location evidence="1">Cell outer membrane</location>
    </subcellularLocation>
</comment>
<dbReference type="InterPro" id="IPR006626">
    <property type="entry name" value="PbH1"/>
</dbReference>
<dbReference type="PROSITE" id="PS51123">
    <property type="entry name" value="OMPA_2"/>
    <property type="match status" value="1"/>
</dbReference>
<dbReference type="InterPro" id="IPR050330">
    <property type="entry name" value="Bact_OuterMem_StrucFunc"/>
</dbReference>
<feature type="domain" description="OmpA-like" evidence="5">
    <location>
        <begin position="581"/>
        <end position="698"/>
    </location>
</feature>
<evidence type="ECO:0000256" key="2">
    <source>
        <dbReference type="ARBA" id="ARBA00023136"/>
    </source>
</evidence>
<gene>
    <name evidence="6" type="ORF">H6G05_22255</name>
</gene>
<dbReference type="Pfam" id="PF00691">
    <property type="entry name" value="OmpA"/>
    <property type="match status" value="1"/>
</dbReference>
<evidence type="ECO:0000256" key="4">
    <source>
        <dbReference type="PROSITE-ProRule" id="PRU00473"/>
    </source>
</evidence>
<dbReference type="PANTHER" id="PTHR30329">
    <property type="entry name" value="STATOR ELEMENT OF FLAGELLAR MOTOR COMPLEX"/>
    <property type="match status" value="1"/>
</dbReference>
<dbReference type="SUPFAM" id="SSF51126">
    <property type="entry name" value="Pectin lyase-like"/>
    <property type="match status" value="1"/>
</dbReference>
<dbReference type="InterPro" id="IPR012334">
    <property type="entry name" value="Pectin_lyas_fold"/>
</dbReference>
<dbReference type="InterPro" id="IPR036737">
    <property type="entry name" value="OmpA-like_sf"/>
</dbReference>
<keyword evidence="2 4" id="KW-0472">Membrane</keyword>
<dbReference type="CDD" id="cd07185">
    <property type="entry name" value="OmpA_C-like"/>
    <property type="match status" value="1"/>
</dbReference>
<accession>A0ABR8CHW1</accession>
<protein>
    <submittedName>
        <fullName evidence="6">OmpA family protein</fullName>
    </submittedName>
</protein>
<evidence type="ECO:0000259" key="5">
    <source>
        <dbReference type="PROSITE" id="PS51123"/>
    </source>
</evidence>
<dbReference type="Proteomes" id="UP000618445">
    <property type="component" value="Unassembled WGS sequence"/>
</dbReference>